<dbReference type="Proteomes" id="UP000790709">
    <property type="component" value="Unassembled WGS sequence"/>
</dbReference>
<comment type="caution">
    <text evidence="1">The sequence shown here is derived from an EMBL/GenBank/DDBJ whole genome shotgun (WGS) entry which is preliminary data.</text>
</comment>
<gene>
    <name evidence="1" type="ORF">BV22DRAFT_1197216</name>
</gene>
<sequence>MVMTTFRAIPSPLRLSFEMDKPIKVEIESISITMEGLGSYSNPSHFSSARSSPEPPMVSGGERVAVVSRSCRPASEPVVDRGRSMATAPLRATSSDSSTPR</sequence>
<reference evidence="1" key="1">
    <citation type="journal article" date="2021" name="New Phytol.">
        <title>Evolutionary innovations through gain and loss of genes in the ectomycorrhizal Boletales.</title>
        <authorList>
            <person name="Wu G."/>
            <person name="Miyauchi S."/>
            <person name="Morin E."/>
            <person name="Kuo A."/>
            <person name="Drula E."/>
            <person name="Varga T."/>
            <person name="Kohler A."/>
            <person name="Feng B."/>
            <person name="Cao Y."/>
            <person name="Lipzen A."/>
            <person name="Daum C."/>
            <person name="Hundley H."/>
            <person name="Pangilinan J."/>
            <person name="Johnson J."/>
            <person name="Barry K."/>
            <person name="LaButti K."/>
            <person name="Ng V."/>
            <person name="Ahrendt S."/>
            <person name="Min B."/>
            <person name="Choi I.G."/>
            <person name="Park H."/>
            <person name="Plett J.M."/>
            <person name="Magnuson J."/>
            <person name="Spatafora J.W."/>
            <person name="Nagy L.G."/>
            <person name="Henrissat B."/>
            <person name="Grigoriev I.V."/>
            <person name="Yang Z.L."/>
            <person name="Xu J."/>
            <person name="Martin F.M."/>
        </authorList>
    </citation>
    <scope>NUCLEOTIDE SEQUENCE</scope>
    <source>
        <strain evidence="1">KUC20120723A-06</strain>
    </source>
</reference>
<accession>A0ACB8BD26</accession>
<name>A0ACB8BD26_9AGAM</name>
<evidence type="ECO:0000313" key="1">
    <source>
        <dbReference type="EMBL" id="KAH7922697.1"/>
    </source>
</evidence>
<organism evidence="1 2">
    <name type="scientific">Leucogyrophana mollusca</name>
    <dbReference type="NCBI Taxonomy" id="85980"/>
    <lineage>
        <taxon>Eukaryota</taxon>
        <taxon>Fungi</taxon>
        <taxon>Dikarya</taxon>
        <taxon>Basidiomycota</taxon>
        <taxon>Agaricomycotina</taxon>
        <taxon>Agaricomycetes</taxon>
        <taxon>Agaricomycetidae</taxon>
        <taxon>Boletales</taxon>
        <taxon>Boletales incertae sedis</taxon>
        <taxon>Leucogyrophana</taxon>
    </lineage>
</organism>
<dbReference type="EMBL" id="MU266475">
    <property type="protein sequence ID" value="KAH7922697.1"/>
    <property type="molecule type" value="Genomic_DNA"/>
</dbReference>
<evidence type="ECO:0000313" key="2">
    <source>
        <dbReference type="Proteomes" id="UP000790709"/>
    </source>
</evidence>
<keyword evidence="2" id="KW-1185">Reference proteome</keyword>
<feature type="non-terminal residue" evidence="1">
    <location>
        <position position="101"/>
    </location>
</feature>
<proteinExistence type="predicted"/>
<protein>
    <submittedName>
        <fullName evidence="1">Uncharacterized protein</fullName>
    </submittedName>
</protein>